<dbReference type="RefSeq" id="WP_151991318.1">
    <property type="nucleotide sequence ID" value="NZ_LR701528.1"/>
</dbReference>
<evidence type="ECO:0000313" key="2">
    <source>
        <dbReference type="Proteomes" id="UP000326857"/>
    </source>
</evidence>
<dbReference type="EMBL" id="CABVLI010000042">
    <property type="protein sequence ID" value="VVT21492.1"/>
    <property type="molecule type" value="Genomic_DNA"/>
</dbReference>
<dbReference type="Proteomes" id="UP000326857">
    <property type="component" value="Unassembled WGS sequence"/>
</dbReference>
<evidence type="ECO:0000313" key="1">
    <source>
        <dbReference type="EMBL" id="VVT21492.1"/>
    </source>
</evidence>
<reference evidence="1 2" key="1">
    <citation type="submission" date="2019-09" db="EMBL/GenBank/DDBJ databases">
        <authorList>
            <person name="Dittami M. S."/>
        </authorList>
    </citation>
    <scope>NUCLEOTIDE SEQUENCE [LARGE SCALE GENOMIC DNA]</scope>
    <source>
        <strain evidence="1">SPHINGO391</strain>
    </source>
</reference>
<name>A0A5E7ZQL8_9SPHN</name>
<dbReference type="AlphaFoldDB" id="A0A5E7ZQL8"/>
<sequence length="170" mass="18700">MTQNTKLAAIANEIETYNAQLIKIRALVDLIGKPAILKADEVVKALNDAKERFADALANQATVERAERIKDFSGIRVVTKLGNNLLDTTFIIHYTRNTWDMKLNESVPIEHECSGFAQLDDAAYEYLVTVKPQAIPAAIMELAPGNPQDAFGAYFMAQKRGYIKGAAVTA</sequence>
<accession>A0A5E7ZQL8</accession>
<organism evidence="1 2">
    <name type="scientific">Sphingomonas aurantiaca</name>
    <dbReference type="NCBI Taxonomy" id="185949"/>
    <lineage>
        <taxon>Bacteria</taxon>
        <taxon>Pseudomonadati</taxon>
        <taxon>Pseudomonadota</taxon>
        <taxon>Alphaproteobacteria</taxon>
        <taxon>Sphingomonadales</taxon>
        <taxon>Sphingomonadaceae</taxon>
        <taxon>Sphingomonas</taxon>
    </lineage>
</organism>
<gene>
    <name evidence="1" type="ORF">SPHINGO391_470208</name>
</gene>
<protein>
    <submittedName>
        <fullName evidence="1">Uncharacterized protein</fullName>
    </submittedName>
</protein>
<proteinExistence type="predicted"/>